<keyword evidence="2" id="KW-0378">Hydrolase</keyword>
<gene>
    <name evidence="2" type="ORF">ACFOW1_00585</name>
</gene>
<evidence type="ECO:0000313" key="3">
    <source>
        <dbReference type="Proteomes" id="UP001595906"/>
    </source>
</evidence>
<dbReference type="Proteomes" id="UP001595906">
    <property type="component" value="Unassembled WGS sequence"/>
</dbReference>
<comment type="caution">
    <text evidence="2">The sequence shown here is derived from an EMBL/GenBank/DDBJ whole genome shotgun (WGS) entry which is preliminary data.</text>
</comment>
<protein>
    <submittedName>
        <fullName evidence="2">GSCFA domain-containing protein</fullName>
        <ecNumber evidence="2">3.1.-.-</ecNumber>
    </submittedName>
</protein>
<proteinExistence type="predicted"/>
<evidence type="ECO:0000313" key="2">
    <source>
        <dbReference type="EMBL" id="MFC4230366.1"/>
    </source>
</evidence>
<name>A0ABV8PUL4_9BACT</name>
<dbReference type="InterPro" id="IPR014982">
    <property type="entry name" value="GSCFA"/>
</dbReference>
<dbReference type="EC" id="3.1.-.-" evidence="2"/>
<dbReference type="Pfam" id="PF08885">
    <property type="entry name" value="GSCFA"/>
    <property type="match status" value="1"/>
</dbReference>
<keyword evidence="3" id="KW-1185">Reference proteome</keyword>
<dbReference type="EMBL" id="JBHSDC010000002">
    <property type="protein sequence ID" value="MFC4230366.1"/>
    <property type="molecule type" value="Genomic_DNA"/>
</dbReference>
<reference evidence="3" key="1">
    <citation type="journal article" date="2019" name="Int. J. Syst. Evol. Microbiol.">
        <title>The Global Catalogue of Microorganisms (GCM) 10K type strain sequencing project: providing services to taxonomists for standard genome sequencing and annotation.</title>
        <authorList>
            <consortium name="The Broad Institute Genomics Platform"/>
            <consortium name="The Broad Institute Genome Sequencing Center for Infectious Disease"/>
            <person name="Wu L."/>
            <person name="Ma J."/>
        </authorList>
    </citation>
    <scope>NUCLEOTIDE SEQUENCE [LARGE SCALE GENOMIC DNA]</scope>
    <source>
        <strain evidence="3">CECT 8010</strain>
    </source>
</reference>
<feature type="domain" description="GSCFA" evidence="1">
    <location>
        <begin position="21"/>
        <end position="257"/>
    </location>
</feature>
<dbReference type="GO" id="GO:0016787">
    <property type="term" value="F:hydrolase activity"/>
    <property type="evidence" value="ECO:0007669"/>
    <property type="project" value="UniProtKB-KW"/>
</dbReference>
<organism evidence="2 3">
    <name type="scientific">Parasediminibacterium paludis</name>
    <dbReference type="NCBI Taxonomy" id="908966"/>
    <lineage>
        <taxon>Bacteria</taxon>
        <taxon>Pseudomonadati</taxon>
        <taxon>Bacteroidota</taxon>
        <taxon>Chitinophagia</taxon>
        <taxon>Chitinophagales</taxon>
        <taxon>Chitinophagaceae</taxon>
        <taxon>Parasediminibacterium</taxon>
    </lineage>
</organism>
<evidence type="ECO:0000259" key="1">
    <source>
        <dbReference type="Pfam" id="PF08885"/>
    </source>
</evidence>
<dbReference type="RefSeq" id="WP_379011475.1">
    <property type="nucleotide sequence ID" value="NZ_JBHSDC010000002.1"/>
</dbReference>
<dbReference type="Gene3D" id="3.40.50.1110">
    <property type="entry name" value="SGNH hydrolase"/>
    <property type="match status" value="1"/>
</dbReference>
<accession>A0ABV8PUL4</accession>
<dbReference type="InterPro" id="IPR036514">
    <property type="entry name" value="SGNH_hydro_sf"/>
</dbReference>
<sequence length="325" mass="37619">MQFQANITIKPLQPSISYHDKLLLIGSCFTEHIGNYLMDVKFRILQNPNGILFDPISVCNSLTSYIQNRQYTADDLVYLNEAWHSWQHHSRFSGIDKDEVLAHINQSQQTAHQFLKEADWLIITLGSSFVYKLVDGLVPVANCHKAPAQTFQKHLSTIEETIVALDTVLYQLFQFNPDVKVLFTISPVRHLRDGVVDNNRSKARLIEAVHHLVNKFDKLHYFPAYELVVDVLRDYRFFDIDLAHPNYAATQFVLEHFAESCMNKDTQQLMEEIKKLVIARNHKPFNPTSNQHQQFLKGQLQKAKALQELHPYLDFSHELAFFGGK</sequence>
<dbReference type="SUPFAM" id="SSF52266">
    <property type="entry name" value="SGNH hydrolase"/>
    <property type="match status" value="1"/>
</dbReference>